<proteinExistence type="inferred from homology"/>
<evidence type="ECO:0000256" key="5">
    <source>
        <dbReference type="ARBA" id="ARBA00023004"/>
    </source>
</evidence>
<keyword evidence="5" id="KW-0408">Iron</keyword>
<dbReference type="Gene3D" id="1.10.630.10">
    <property type="entry name" value="Cytochrome P450"/>
    <property type="match status" value="1"/>
</dbReference>
<name>A0A3B0TBF7_9ZZZZ</name>
<evidence type="ECO:0000313" key="7">
    <source>
        <dbReference type="EMBL" id="VAW10697.1"/>
    </source>
</evidence>
<dbReference type="InterPro" id="IPR017972">
    <property type="entry name" value="Cyt_P450_CS"/>
</dbReference>
<dbReference type="InterPro" id="IPR001128">
    <property type="entry name" value="Cyt_P450"/>
</dbReference>
<dbReference type="InterPro" id="IPR002401">
    <property type="entry name" value="Cyt_P450_E_grp-I"/>
</dbReference>
<dbReference type="InterPro" id="IPR036396">
    <property type="entry name" value="Cyt_P450_sf"/>
</dbReference>
<dbReference type="GO" id="GO:0016705">
    <property type="term" value="F:oxidoreductase activity, acting on paired donors, with incorporation or reduction of molecular oxygen"/>
    <property type="evidence" value="ECO:0007669"/>
    <property type="project" value="InterPro"/>
</dbReference>
<dbReference type="GO" id="GO:0020037">
    <property type="term" value="F:heme binding"/>
    <property type="evidence" value="ECO:0007669"/>
    <property type="project" value="InterPro"/>
</dbReference>
<dbReference type="PRINTS" id="PR00463">
    <property type="entry name" value="EP450I"/>
</dbReference>
<dbReference type="Pfam" id="PF00067">
    <property type="entry name" value="p450"/>
    <property type="match status" value="1"/>
</dbReference>
<organism evidence="7">
    <name type="scientific">hydrothermal vent metagenome</name>
    <dbReference type="NCBI Taxonomy" id="652676"/>
    <lineage>
        <taxon>unclassified sequences</taxon>
        <taxon>metagenomes</taxon>
        <taxon>ecological metagenomes</taxon>
    </lineage>
</organism>
<dbReference type="SUPFAM" id="SSF48264">
    <property type="entry name" value="Cytochrome P450"/>
    <property type="match status" value="1"/>
</dbReference>
<dbReference type="PANTHER" id="PTHR24291">
    <property type="entry name" value="CYTOCHROME P450 FAMILY 4"/>
    <property type="match status" value="1"/>
</dbReference>
<dbReference type="PROSITE" id="PS00086">
    <property type="entry name" value="CYTOCHROME_P450"/>
    <property type="match status" value="1"/>
</dbReference>
<reference evidence="7" key="1">
    <citation type="submission" date="2018-06" db="EMBL/GenBank/DDBJ databases">
        <authorList>
            <person name="Zhirakovskaya E."/>
        </authorList>
    </citation>
    <scope>NUCLEOTIDE SEQUENCE</scope>
</reference>
<dbReference type="AlphaFoldDB" id="A0A3B0TBF7"/>
<dbReference type="EMBL" id="UOEL01000032">
    <property type="protein sequence ID" value="VAW10697.1"/>
    <property type="molecule type" value="Genomic_DNA"/>
</dbReference>
<evidence type="ECO:0000256" key="2">
    <source>
        <dbReference type="ARBA" id="ARBA00022617"/>
    </source>
</evidence>
<evidence type="ECO:0000256" key="1">
    <source>
        <dbReference type="ARBA" id="ARBA00010617"/>
    </source>
</evidence>
<sequence>MKTVPTISLYKVLKNRKSILKNPLPFHNANFEKHGDTFKVNLGKNNTWVFTRSAESIRYILQKNHKNYGKSHLQTKDLAKYVGHGLLTSNGEFWRVHRRMIQPAFHKKKLESLFQIMFRAIQTELGSIKTNEKQDVFPLMGDLAFQAVAQSLFSADNIRDRMQKLKHITTSNQKMLIKEMRLPYLKWWFHLKGEVSEHLKQSEVAKGLLNSIIQERIDSGEEKDDLLDMLLAARYEDGSPMPRKQLIDEVLILFTAGHETTANALSFTLFLLAKHTHIQEKLFKEVDLIDFDDNDLMSQLGKLCYTKQCIEESMRLFPPAYFFDRVSLGNDTLNGYKYKKNTVWLMSIYELHRHPDYWEDAYEFIPERFDPEKKNNFSNHYFPFGAGPRMCIGNNFAMFEMIFTVALIIKKYRLQTEAERVEINPLITLKPKEVILRFSSRKKERAMS</sequence>
<evidence type="ECO:0000256" key="3">
    <source>
        <dbReference type="ARBA" id="ARBA00022723"/>
    </source>
</evidence>
<comment type="similarity">
    <text evidence="1">Belongs to the cytochrome P450 family.</text>
</comment>
<dbReference type="PRINTS" id="PR00385">
    <property type="entry name" value="P450"/>
</dbReference>
<protein>
    <submittedName>
        <fullName evidence="7">Cytochrome P450 hydroxylase</fullName>
    </submittedName>
</protein>
<dbReference type="PANTHER" id="PTHR24291:SF50">
    <property type="entry name" value="BIFUNCTIONAL ALBAFLAVENONE MONOOXYGENASE_TERPENE SYNTHASE"/>
    <property type="match status" value="1"/>
</dbReference>
<dbReference type="GO" id="GO:0004497">
    <property type="term" value="F:monooxygenase activity"/>
    <property type="evidence" value="ECO:0007669"/>
    <property type="project" value="UniProtKB-KW"/>
</dbReference>
<dbReference type="GO" id="GO:0005506">
    <property type="term" value="F:iron ion binding"/>
    <property type="evidence" value="ECO:0007669"/>
    <property type="project" value="InterPro"/>
</dbReference>
<keyword evidence="2" id="KW-0349">Heme</keyword>
<gene>
    <name evidence="7" type="ORF">MNBD_BACTEROID03-2129</name>
</gene>
<keyword evidence="3" id="KW-0479">Metal-binding</keyword>
<dbReference type="InterPro" id="IPR050196">
    <property type="entry name" value="Cytochrome_P450_Monoox"/>
</dbReference>
<evidence type="ECO:0000256" key="4">
    <source>
        <dbReference type="ARBA" id="ARBA00023002"/>
    </source>
</evidence>
<evidence type="ECO:0000256" key="6">
    <source>
        <dbReference type="ARBA" id="ARBA00023033"/>
    </source>
</evidence>
<keyword evidence="6" id="KW-0503">Monooxygenase</keyword>
<keyword evidence="4" id="KW-0560">Oxidoreductase</keyword>
<accession>A0A3B0TBF7</accession>